<feature type="transmembrane region" description="Helical" evidence="1">
    <location>
        <begin position="6"/>
        <end position="27"/>
    </location>
</feature>
<comment type="caution">
    <text evidence="2">The sequence shown here is derived from an EMBL/GenBank/DDBJ whole genome shotgun (WGS) entry which is preliminary data.</text>
</comment>
<accession>A0ABV2MMC3</accession>
<protein>
    <submittedName>
        <fullName evidence="2">Uncharacterized protein</fullName>
    </submittedName>
</protein>
<name>A0ABV2MMC3_9HYPH</name>
<keyword evidence="1" id="KW-0812">Transmembrane</keyword>
<reference evidence="2 3" key="1">
    <citation type="submission" date="2024-06" db="EMBL/GenBank/DDBJ databases">
        <title>Genomic Encyclopedia of Type Strains, Phase IV (KMG-IV): sequencing the most valuable type-strain genomes for metagenomic binning, comparative biology and taxonomic classification.</title>
        <authorList>
            <person name="Goeker M."/>
        </authorList>
    </citation>
    <scope>NUCLEOTIDE SEQUENCE [LARGE SCALE GENOMIC DNA]</scope>
    <source>
        <strain evidence="2 3">DSM 29288</strain>
    </source>
</reference>
<organism evidence="2 3">
    <name type="scientific">Rhizobium binae</name>
    <dbReference type="NCBI Taxonomy" id="1138190"/>
    <lineage>
        <taxon>Bacteria</taxon>
        <taxon>Pseudomonadati</taxon>
        <taxon>Pseudomonadota</taxon>
        <taxon>Alphaproteobacteria</taxon>
        <taxon>Hyphomicrobiales</taxon>
        <taxon>Rhizobiaceae</taxon>
        <taxon>Rhizobium/Agrobacterium group</taxon>
        <taxon>Rhizobium</taxon>
    </lineage>
</organism>
<dbReference type="Proteomes" id="UP001549077">
    <property type="component" value="Unassembled WGS sequence"/>
</dbReference>
<proteinExistence type="predicted"/>
<sequence length="83" mass="9392">MAGRQIFVVFSTAMIMFFAVLMVAFALRDYAPVIAHTYEMRRQGEGPAFTNRGFQPVKAKAISNKVQRKKKSIDPILQISKDI</sequence>
<dbReference type="RefSeq" id="WP_168298081.1">
    <property type="nucleotide sequence ID" value="NZ_CP071605.1"/>
</dbReference>
<keyword evidence="3" id="KW-1185">Reference proteome</keyword>
<evidence type="ECO:0000256" key="1">
    <source>
        <dbReference type="SAM" id="Phobius"/>
    </source>
</evidence>
<dbReference type="EMBL" id="JBEPMY010000019">
    <property type="protein sequence ID" value="MET3757613.1"/>
    <property type="molecule type" value="Genomic_DNA"/>
</dbReference>
<keyword evidence="1" id="KW-0472">Membrane</keyword>
<evidence type="ECO:0000313" key="2">
    <source>
        <dbReference type="EMBL" id="MET3757613.1"/>
    </source>
</evidence>
<gene>
    <name evidence="2" type="ORF">ABID08_004994</name>
</gene>
<dbReference type="GeneID" id="91150934"/>
<evidence type="ECO:0000313" key="3">
    <source>
        <dbReference type="Proteomes" id="UP001549077"/>
    </source>
</evidence>
<keyword evidence="1" id="KW-1133">Transmembrane helix</keyword>